<accession>A0A5N5KWV4</accession>
<evidence type="ECO:0000313" key="3">
    <source>
        <dbReference type="Proteomes" id="UP000326939"/>
    </source>
</evidence>
<keyword evidence="1" id="KW-0812">Transmembrane</keyword>
<gene>
    <name evidence="2" type="ORF">DKX38_017684</name>
</gene>
<evidence type="ECO:0008006" key="4">
    <source>
        <dbReference type="Google" id="ProtNLM"/>
    </source>
</evidence>
<protein>
    <recommendedName>
        <fullName evidence="4">Yippee domain-containing protein</fullName>
    </recommendedName>
</protein>
<reference evidence="3" key="1">
    <citation type="journal article" date="2019" name="Gigascience">
        <title>De novo genome assembly of the endangered Acer yangbiense, a plant species with extremely small populations endemic to Yunnan Province, China.</title>
        <authorList>
            <person name="Yang J."/>
            <person name="Wariss H.M."/>
            <person name="Tao L."/>
            <person name="Zhang R."/>
            <person name="Yun Q."/>
            <person name="Hollingsworth P."/>
            <person name="Dao Z."/>
            <person name="Luo G."/>
            <person name="Guo H."/>
            <person name="Ma Y."/>
            <person name="Sun W."/>
        </authorList>
    </citation>
    <scope>NUCLEOTIDE SEQUENCE [LARGE SCALE GENOMIC DNA]</scope>
    <source>
        <strain evidence="3">cv. br00</strain>
    </source>
</reference>
<feature type="transmembrane region" description="Helical" evidence="1">
    <location>
        <begin position="34"/>
        <end position="55"/>
    </location>
</feature>
<keyword evidence="3" id="KW-1185">Reference proteome</keyword>
<dbReference type="AlphaFoldDB" id="A0A5N5KWV4"/>
<evidence type="ECO:0000313" key="2">
    <source>
        <dbReference type="EMBL" id="KAB5534598.1"/>
    </source>
</evidence>
<name>A0A5N5KWV4_9ROSI</name>
<keyword evidence="1" id="KW-1133">Transmembrane helix</keyword>
<dbReference type="EMBL" id="VDCV01000011">
    <property type="protein sequence ID" value="KAB5534598.1"/>
    <property type="molecule type" value="Genomic_DNA"/>
</dbReference>
<organism evidence="2 3">
    <name type="scientific">Salix brachista</name>
    <dbReference type="NCBI Taxonomy" id="2182728"/>
    <lineage>
        <taxon>Eukaryota</taxon>
        <taxon>Viridiplantae</taxon>
        <taxon>Streptophyta</taxon>
        <taxon>Embryophyta</taxon>
        <taxon>Tracheophyta</taxon>
        <taxon>Spermatophyta</taxon>
        <taxon>Magnoliopsida</taxon>
        <taxon>eudicotyledons</taxon>
        <taxon>Gunneridae</taxon>
        <taxon>Pentapetalae</taxon>
        <taxon>rosids</taxon>
        <taxon>fabids</taxon>
        <taxon>Malpighiales</taxon>
        <taxon>Salicaceae</taxon>
        <taxon>Saliceae</taxon>
        <taxon>Salix</taxon>
    </lineage>
</organism>
<evidence type="ECO:0000256" key="1">
    <source>
        <dbReference type="SAM" id="Phobius"/>
    </source>
</evidence>
<proteinExistence type="predicted"/>
<keyword evidence="1" id="KW-0472">Membrane</keyword>
<sequence>MGRISVVELEGRSYICKFCGAHFALPNQLVSKSYEVVLCCLMSIFNLSTAAIFLVETDRFSELKVLIIYFYES</sequence>
<comment type="caution">
    <text evidence="2">The sequence shown here is derived from an EMBL/GenBank/DDBJ whole genome shotgun (WGS) entry which is preliminary data.</text>
</comment>
<dbReference type="Proteomes" id="UP000326939">
    <property type="component" value="Chromosome 11"/>
</dbReference>